<dbReference type="AlphaFoldDB" id="A0A1T4LH09"/>
<evidence type="ECO:0000313" key="2">
    <source>
        <dbReference type="Proteomes" id="UP000191418"/>
    </source>
</evidence>
<protein>
    <recommendedName>
        <fullName evidence="3">DUF2750 domain-containing protein</fullName>
    </recommendedName>
</protein>
<dbReference type="STRING" id="64969.SAMN02745127_00473"/>
<dbReference type="RefSeq" id="WP_078744136.1">
    <property type="nucleotide sequence ID" value="NZ_FUXG01000002.1"/>
</dbReference>
<comment type="caution">
    <text evidence="1">The sequence shown here is derived from an EMBL/GenBank/DDBJ whole genome shotgun (WGS) entry which is preliminary data.</text>
</comment>
<proteinExistence type="predicted"/>
<organism evidence="1 2">
    <name type="scientific">Oceanospirillum multiglobuliferum</name>
    <dbReference type="NCBI Taxonomy" id="64969"/>
    <lineage>
        <taxon>Bacteria</taxon>
        <taxon>Pseudomonadati</taxon>
        <taxon>Pseudomonadota</taxon>
        <taxon>Gammaproteobacteria</taxon>
        <taxon>Oceanospirillales</taxon>
        <taxon>Oceanospirillaceae</taxon>
        <taxon>Oceanospirillum</taxon>
    </lineage>
</organism>
<dbReference type="EMBL" id="MTSM01000002">
    <property type="protein sequence ID" value="OPX56837.1"/>
    <property type="molecule type" value="Genomic_DNA"/>
</dbReference>
<dbReference type="Proteomes" id="UP000191418">
    <property type="component" value="Unassembled WGS sequence"/>
</dbReference>
<reference evidence="1 2" key="1">
    <citation type="submission" date="2017-01" db="EMBL/GenBank/DDBJ databases">
        <title>Genome Sequencing of a Marine Spirillum, Oceanospirillum multiglobuliferum ATCC 33336, from Japan.</title>
        <authorList>
            <person name="Carney J.G."/>
            <person name="Trachtenberg A.M."/>
            <person name="Rheaume B.A."/>
            <person name="Linnane J.D."/>
            <person name="Pitts N.L."/>
            <person name="Mykles D.L."/>
            <person name="Maclea K.S."/>
        </authorList>
    </citation>
    <scope>NUCLEOTIDE SEQUENCE [LARGE SCALE GENOMIC DNA]</scope>
    <source>
        <strain evidence="1 2">ATCC 33336</strain>
    </source>
</reference>
<dbReference type="OrthoDB" id="5916942at2"/>
<evidence type="ECO:0000313" key="1">
    <source>
        <dbReference type="EMBL" id="OPX56837.1"/>
    </source>
</evidence>
<accession>A0A1T4LH09</accession>
<sequence>MTRLTDNVQDNYALFIEEVKFNGELWSLESDEGWVVVDSQEFADAEVMPFWSDKEDALAHCIDEWADYQVGLVNIEDFVQDWLPELDKDGVLIGPNWTVNLEGLELEAVQVAEAIAEAK</sequence>
<evidence type="ECO:0008006" key="3">
    <source>
        <dbReference type="Google" id="ProtNLM"/>
    </source>
</evidence>
<gene>
    <name evidence="1" type="ORF">BTE48_01815</name>
</gene>
<dbReference type="Pfam" id="PF11042">
    <property type="entry name" value="DUF2750"/>
    <property type="match status" value="1"/>
</dbReference>
<name>A0A1T4LH09_9GAMM</name>
<dbReference type="InterPro" id="IPR021284">
    <property type="entry name" value="DUF2750"/>
</dbReference>
<keyword evidence="2" id="KW-1185">Reference proteome</keyword>